<comment type="similarity">
    <text evidence="1">Belongs to the isopentenyl phosphate kinase family.</text>
</comment>
<sequence length="312" mass="34491">MTTVIVKLGGAAISDKQGICQLAPDSALDALLKQVHQAYQILASRGDKIILIHGAGSFAHPQAKQYRIKEGWALHDPEEVARQKAGFAHTRKCLLRLHLALMERLHALAIPVVSVSPFDHTELQDCDQSPSSCFDRVVQRVQQCLDLGFVPMLHGDTVLDQVRGCTVLSGDIVMYQLAMQLPKVTRCVFITDVDGIYNVDPKTDPTAQLIDHVQVAETQQQQEEEEVEEKQTPVIVKEGIEQGHVVDVTGGMQGKVKWAKRIILDAQRNELHVVICKSGSVESMHAVALDPLFHNDSIRVHPRMTVFTSAPP</sequence>
<evidence type="ECO:0000256" key="5">
    <source>
        <dbReference type="ARBA" id="ARBA00022741"/>
    </source>
</evidence>
<dbReference type="GO" id="GO:0102043">
    <property type="term" value="F:isopentenyl phosphate kinase activity"/>
    <property type="evidence" value="ECO:0007669"/>
    <property type="project" value="UniProtKB-EC"/>
</dbReference>
<feature type="binding site" evidence="10">
    <location>
        <position position="170"/>
    </location>
    <ligand>
        <name>substrate</name>
    </ligand>
</feature>
<dbReference type="OrthoDB" id="1934954at2759"/>
<dbReference type="GO" id="GO:0016301">
    <property type="term" value="F:kinase activity"/>
    <property type="evidence" value="ECO:0007669"/>
    <property type="project" value="UniProtKB-KW"/>
</dbReference>
<dbReference type="InterPro" id="IPR036393">
    <property type="entry name" value="AceGlu_kinase-like_sf"/>
</dbReference>
<proteinExistence type="inferred from homology"/>
<keyword evidence="6" id="KW-0418">Kinase</keyword>
<evidence type="ECO:0000256" key="8">
    <source>
        <dbReference type="ARBA" id="ARBA00023229"/>
    </source>
</evidence>
<dbReference type="SUPFAM" id="SSF53633">
    <property type="entry name" value="Carbamate kinase-like"/>
    <property type="match status" value="1"/>
</dbReference>
<evidence type="ECO:0000256" key="3">
    <source>
        <dbReference type="ARBA" id="ARBA00017267"/>
    </source>
</evidence>
<dbReference type="GO" id="GO:0016114">
    <property type="term" value="P:terpenoid biosynthetic process"/>
    <property type="evidence" value="ECO:0007669"/>
    <property type="project" value="TreeGrafter"/>
</dbReference>
<feature type="binding site" evidence="10">
    <location>
        <position position="60"/>
    </location>
    <ligand>
        <name>substrate</name>
    </ligand>
</feature>
<evidence type="ECO:0000256" key="4">
    <source>
        <dbReference type="ARBA" id="ARBA00022679"/>
    </source>
</evidence>
<dbReference type="GO" id="GO:1901607">
    <property type="term" value="P:alpha-amino acid biosynthetic process"/>
    <property type="evidence" value="ECO:0007669"/>
    <property type="project" value="UniProtKB-ARBA"/>
</dbReference>
<dbReference type="InterPro" id="IPR001048">
    <property type="entry name" value="Asp/Glu/Uridylate_kinase"/>
</dbReference>
<comment type="caution">
    <text evidence="13">The sequence shown here is derived from an EMBL/GenBank/DDBJ whole genome shotgun (WGS) entry which is preliminary data.</text>
</comment>
<feature type="binding site" evidence="10">
    <location>
        <position position="251"/>
    </location>
    <ligand>
        <name>ATP</name>
        <dbReference type="ChEBI" id="CHEBI:30616"/>
    </ligand>
</feature>
<keyword evidence="4" id="KW-0808">Transferase</keyword>
<keyword evidence="5 10" id="KW-0547">Nucleotide-binding</keyword>
<dbReference type="PANTHER" id="PTHR43654">
    <property type="entry name" value="GLUTAMATE 5-KINASE"/>
    <property type="match status" value="1"/>
</dbReference>
<dbReference type="AlphaFoldDB" id="A0A8H7ERT6"/>
<dbReference type="PIRSF" id="PIRSF016496">
    <property type="entry name" value="Kin_FomA"/>
    <property type="match status" value="1"/>
</dbReference>
<dbReference type="EC" id="2.7.4.26" evidence="2"/>
<comment type="catalytic activity">
    <reaction evidence="9">
        <text>isopentenyl phosphate + ATP = isopentenyl diphosphate + ADP</text>
        <dbReference type="Rhea" id="RHEA:33963"/>
        <dbReference type="ChEBI" id="CHEBI:30616"/>
        <dbReference type="ChEBI" id="CHEBI:65078"/>
        <dbReference type="ChEBI" id="CHEBI:128769"/>
        <dbReference type="ChEBI" id="CHEBI:456216"/>
        <dbReference type="EC" id="2.7.4.26"/>
    </reaction>
</comment>
<dbReference type="InterPro" id="IPR024192">
    <property type="entry name" value="Fosfomycin_R_FomA-type"/>
</dbReference>
<evidence type="ECO:0000256" key="2">
    <source>
        <dbReference type="ARBA" id="ARBA00012908"/>
    </source>
</evidence>
<protein>
    <recommendedName>
        <fullName evidence="3">Isopentenyl phosphate kinase</fullName>
        <ecNumber evidence="2">2.7.4.26</ecNumber>
    </recommendedName>
</protein>
<evidence type="ECO:0000313" key="13">
    <source>
        <dbReference type="EMBL" id="KAF7730079.1"/>
    </source>
</evidence>
<evidence type="ECO:0000256" key="7">
    <source>
        <dbReference type="ARBA" id="ARBA00022840"/>
    </source>
</evidence>
<dbReference type="NCBIfam" id="NF040647">
    <property type="entry name" value="IPPK_Arch"/>
    <property type="match status" value="1"/>
</dbReference>
<evidence type="ECO:0000256" key="6">
    <source>
        <dbReference type="ARBA" id="ARBA00022777"/>
    </source>
</evidence>
<dbReference type="Proteomes" id="UP000605846">
    <property type="component" value="Unassembled WGS sequence"/>
</dbReference>
<feature type="site" description="Transition state stabilizer" evidence="11">
    <location>
        <position position="16"/>
    </location>
</feature>
<keyword evidence="8" id="KW-0414">Isoprene biosynthesis</keyword>
<dbReference type="Pfam" id="PF00696">
    <property type="entry name" value="AA_kinase"/>
    <property type="match status" value="1"/>
</dbReference>
<evidence type="ECO:0000259" key="12">
    <source>
        <dbReference type="Pfam" id="PF00696"/>
    </source>
</evidence>
<gene>
    <name evidence="13" type="ORF">EC973_003025</name>
</gene>
<evidence type="ECO:0000256" key="1">
    <source>
        <dbReference type="ARBA" id="ARBA00010540"/>
    </source>
</evidence>
<evidence type="ECO:0000256" key="10">
    <source>
        <dbReference type="PIRSR" id="PIRSR016496-1"/>
    </source>
</evidence>
<evidence type="ECO:0000256" key="9">
    <source>
        <dbReference type="ARBA" id="ARBA00049063"/>
    </source>
</evidence>
<dbReference type="Gene3D" id="3.40.1160.10">
    <property type="entry name" value="Acetylglutamate kinase-like"/>
    <property type="match status" value="1"/>
</dbReference>
<feature type="binding site" evidence="10">
    <location>
        <position position="255"/>
    </location>
    <ligand>
        <name>ATP</name>
        <dbReference type="ChEBI" id="CHEBI:30616"/>
    </ligand>
</feature>
<feature type="binding site" evidence="10">
    <location>
        <position position="55"/>
    </location>
    <ligand>
        <name>substrate</name>
    </ligand>
</feature>
<feature type="binding site" evidence="10">
    <location>
        <position position="56"/>
    </location>
    <ligand>
        <name>ATP</name>
        <dbReference type="ChEBI" id="CHEBI:30616"/>
    </ligand>
</feature>
<feature type="domain" description="Aspartate/glutamate/uridylate kinase" evidence="12">
    <location>
        <begin position="3"/>
        <end position="265"/>
    </location>
</feature>
<name>A0A8H7ERT6_9FUNG</name>
<feature type="binding site" evidence="10">
    <location>
        <position position="192"/>
    </location>
    <ligand>
        <name>ATP</name>
        <dbReference type="ChEBI" id="CHEBI:30616"/>
    </ligand>
</feature>
<dbReference type="GO" id="GO:0005829">
    <property type="term" value="C:cytosol"/>
    <property type="evidence" value="ECO:0007669"/>
    <property type="project" value="TreeGrafter"/>
</dbReference>
<accession>A0A8H7ERT6</accession>
<reference evidence="13" key="1">
    <citation type="submission" date="2020-01" db="EMBL/GenBank/DDBJ databases">
        <title>Genome Sequencing of Three Apophysomyces-Like Fungal Strains Confirms a Novel Fungal Genus in the Mucoromycota with divergent Burkholderia-like Endosymbiotic Bacteria.</title>
        <authorList>
            <person name="Stajich J.E."/>
            <person name="Macias A.M."/>
            <person name="Carter-House D."/>
            <person name="Lovett B."/>
            <person name="Kasson L.R."/>
            <person name="Berry K."/>
            <person name="Grigoriev I."/>
            <person name="Chang Y."/>
            <person name="Spatafora J."/>
            <person name="Kasson M.T."/>
        </authorList>
    </citation>
    <scope>NUCLEOTIDE SEQUENCE</scope>
    <source>
        <strain evidence="13">NRRL A-21654</strain>
    </source>
</reference>
<organism evidence="13 14">
    <name type="scientific">Apophysomyces ossiformis</name>
    <dbReference type="NCBI Taxonomy" id="679940"/>
    <lineage>
        <taxon>Eukaryota</taxon>
        <taxon>Fungi</taxon>
        <taxon>Fungi incertae sedis</taxon>
        <taxon>Mucoromycota</taxon>
        <taxon>Mucoromycotina</taxon>
        <taxon>Mucoromycetes</taxon>
        <taxon>Mucorales</taxon>
        <taxon>Mucorineae</taxon>
        <taxon>Mucoraceae</taxon>
        <taxon>Apophysomyces</taxon>
    </lineage>
</organism>
<dbReference type="GO" id="GO:0005524">
    <property type="term" value="F:ATP binding"/>
    <property type="evidence" value="ECO:0007669"/>
    <property type="project" value="UniProtKB-KW"/>
</dbReference>
<keyword evidence="7 10" id="KW-0067">ATP-binding</keyword>
<feature type="binding site" evidence="10">
    <location>
        <begin position="197"/>
        <end position="202"/>
    </location>
    <ligand>
        <name>ATP</name>
        <dbReference type="ChEBI" id="CHEBI:30616"/>
    </ligand>
</feature>
<dbReference type="EMBL" id="JABAYA010000019">
    <property type="protein sequence ID" value="KAF7730079.1"/>
    <property type="molecule type" value="Genomic_DNA"/>
</dbReference>
<keyword evidence="14" id="KW-1185">Reference proteome</keyword>
<evidence type="ECO:0000256" key="11">
    <source>
        <dbReference type="PIRSR" id="PIRSR016496-2"/>
    </source>
</evidence>
<dbReference type="PANTHER" id="PTHR43654:SF1">
    <property type="entry name" value="ISOPENTENYL PHOSPHATE KINASE"/>
    <property type="match status" value="1"/>
</dbReference>
<evidence type="ECO:0000313" key="14">
    <source>
        <dbReference type="Proteomes" id="UP000605846"/>
    </source>
</evidence>